<dbReference type="GO" id="GO:0016787">
    <property type="term" value="F:hydrolase activity"/>
    <property type="evidence" value="ECO:0007669"/>
    <property type="project" value="UniProtKB-KW"/>
</dbReference>
<dbReference type="Proteomes" id="UP000245523">
    <property type="component" value="Unassembled WGS sequence"/>
</dbReference>
<dbReference type="InterPro" id="IPR023631">
    <property type="entry name" value="Amidase_dom"/>
</dbReference>
<dbReference type="SUPFAM" id="SSF75304">
    <property type="entry name" value="Amidase signature (AS) enzymes"/>
    <property type="match status" value="1"/>
</dbReference>
<comment type="caution">
    <text evidence="3">The sequence shown here is derived from an EMBL/GenBank/DDBJ whole genome shotgun (WGS) entry which is preliminary data.</text>
</comment>
<dbReference type="NCBIfam" id="NF006043">
    <property type="entry name" value="PRK08186.1"/>
    <property type="match status" value="1"/>
</dbReference>
<dbReference type="PANTHER" id="PTHR11895:SF169">
    <property type="entry name" value="GLUTAMYL-TRNA(GLN) AMIDOTRANSFERASE"/>
    <property type="match status" value="1"/>
</dbReference>
<dbReference type="NCBIfam" id="TIGR02713">
    <property type="entry name" value="allophanate_hyd"/>
    <property type="match status" value="1"/>
</dbReference>
<feature type="domain" description="Amidase" evidence="1">
    <location>
        <begin position="21"/>
        <end position="443"/>
    </location>
</feature>
<dbReference type="RefSeq" id="WP_106198458.1">
    <property type="nucleotide sequence ID" value="NZ_QGHD01000032.1"/>
</dbReference>
<dbReference type="Gene3D" id="1.20.58.1700">
    <property type="match status" value="1"/>
</dbReference>
<dbReference type="Pfam" id="PF01425">
    <property type="entry name" value="Amidase"/>
    <property type="match status" value="1"/>
</dbReference>
<evidence type="ECO:0000313" key="3">
    <source>
        <dbReference type="EMBL" id="PWK93115.1"/>
    </source>
</evidence>
<accession>A0ABX5LM41</accession>
<keyword evidence="4" id="KW-1185">Reference proteome</keyword>
<dbReference type="Gene3D" id="3.10.490.10">
    <property type="entry name" value="Gamma-glutamyl cyclotransferase-like"/>
    <property type="match status" value="1"/>
</dbReference>
<evidence type="ECO:0000259" key="2">
    <source>
        <dbReference type="Pfam" id="PF21986"/>
    </source>
</evidence>
<protein>
    <submittedName>
        <fullName evidence="3">Allophanate hydrolase</fullName>
    </submittedName>
</protein>
<dbReference type="InterPro" id="IPR053844">
    <property type="entry name" value="AH_C"/>
</dbReference>
<dbReference type="InterPro" id="IPR014085">
    <property type="entry name" value="Allophanate_hydrolase"/>
</dbReference>
<dbReference type="InterPro" id="IPR000120">
    <property type="entry name" value="Amidase"/>
</dbReference>
<organism evidence="3 4">
    <name type="scientific">Hallerella porci</name>
    <dbReference type="NCBI Taxonomy" id="1945871"/>
    <lineage>
        <taxon>Bacteria</taxon>
        <taxon>Pseudomonadati</taxon>
        <taxon>Fibrobacterota</taxon>
        <taxon>Fibrobacteria</taxon>
        <taxon>Fibrobacterales</taxon>
        <taxon>Fibrobacteraceae</taxon>
        <taxon>Hallerella</taxon>
    </lineage>
</organism>
<dbReference type="EMBL" id="QGHD01000032">
    <property type="protein sequence ID" value="PWK93115.1"/>
    <property type="molecule type" value="Genomic_DNA"/>
</dbReference>
<feature type="domain" description="Allophanate hydrolase C-terminal" evidence="2">
    <location>
        <begin position="464"/>
        <end position="594"/>
    </location>
</feature>
<sequence>MNLEISSLLTAYRNHTRTPREVISTLQIAIEKAPSTIWISKSTPQQLESYLKNLEGKSPDDLPLYGIPFAIKDNIDCKGFKSTAACPAYAYTPQKSAFVVNRLIELGAIPMGKTNMDQFATGLVGVRSPYGTIPNKFAPEYISGGSSSGSAAALAYHLCSFSLGTDTAGSGRVPAAFNHLVGVKPTRGILSANGVIPACKSLDCVSIFALNHHDARTLLNLATKEDFDDAYSRCAPWNLPNGKAERLNENWTFGVPEESELNFFGNDSYKKAFEKTVKAFENAGGKKVVIHFTPFLEAARLLYEGPWVFERYAAVGKFIEEHPSEIYPVTKEIICPKKTPHPSSVFDGFHALQEKKKIADLEFSKVDVLLTPTAGTIYKTEEVLKNPIQLNSNLGYYTNYMNLLDYSALAIPAGFVNLNDEKKSRIPFGVTLVGRAFDDFKLLDVADKVKSYLMQDENDCDEKIQIAVCGAHLKGEPLHFQLQNAEFICATKTASEYKMFAFEDKGIKKPALIYAKSLGENEKGNSFYVEIYAMTANDFSKFIQQISSPLSIGKLKLENGENILGFVGDTQILDSAQFKNALDISEFGDWRKFKK</sequence>
<evidence type="ECO:0000313" key="4">
    <source>
        <dbReference type="Proteomes" id="UP000245523"/>
    </source>
</evidence>
<keyword evidence="3" id="KW-0378">Hydrolase</keyword>
<evidence type="ECO:0000259" key="1">
    <source>
        <dbReference type="Pfam" id="PF01425"/>
    </source>
</evidence>
<name>A0ABX5LM41_9BACT</name>
<reference evidence="3 4" key="1">
    <citation type="submission" date="2018-05" db="EMBL/GenBank/DDBJ databases">
        <title>Animal gut microbial communities from fecal samples from Wisconsin, USA.</title>
        <authorList>
            <person name="Neumann A."/>
        </authorList>
    </citation>
    <scope>NUCLEOTIDE SEQUENCE [LARGE SCALE GENOMIC DNA]</scope>
    <source>
        <strain evidence="3 4">UWS4</strain>
    </source>
</reference>
<proteinExistence type="predicted"/>
<dbReference type="PANTHER" id="PTHR11895">
    <property type="entry name" value="TRANSAMIDASE"/>
    <property type="match status" value="1"/>
</dbReference>
<dbReference type="Pfam" id="PF21986">
    <property type="entry name" value="AH_C"/>
    <property type="match status" value="1"/>
</dbReference>
<dbReference type="Gene3D" id="3.90.1300.10">
    <property type="entry name" value="Amidase signature (AS) domain"/>
    <property type="match status" value="1"/>
</dbReference>
<gene>
    <name evidence="3" type="ORF">B0H50_13214</name>
</gene>
<dbReference type="InterPro" id="IPR036928">
    <property type="entry name" value="AS_sf"/>
</dbReference>